<protein>
    <recommendedName>
        <fullName evidence="4">Glycerophosphoryl diester phosphodiesterase membrane domain-containing protein</fullName>
    </recommendedName>
</protein>
<sequence>MTGTELFKHAYGMIERNFGVAMRISLVLFVLSLAFQAAITFWTVFNPQLSYRLGTVPFLVISYLPGLVTMVLGAWVAVAWHRYVLLEEDPGGWIPNFNGREILGYILWLLLMMVIYFAILLPFIAVAALAATGLEGGGTAGAGLIIVFVISGFATIIAAVIVLTRLSTCLVSRAVSQRLSLAQAWNATRGSSWPIVVYLLLMFAVMLVVGIIVSLLMAVVGVAAFVIVVPAYLLLTWFLMIFQVSIMTTLYGYYIEGRELVA</sequence>
<dbReference type="Proteomes" id="UP000315816">
    <property type="component" value="Unassembled WGS sequence"/>
</dbReference>
<dbReference type="OrthoDB" id="7704812at2"/>
<feature type="transmembrane region" description="Helical" evidence="1">
    <location>
        <begin position="20"/>
        <end position="44"/>
    </location>
</feature>
<evidence type="ECO:0000256" key="1">
    <source>
        <dbReference type="SAM" id="Phobius"/>
    </source>
</evidence>
<comment type="caution">
    <text evidence="2">The sequence shown here is derived from an EMBL/GenBank/DDBJ whole genome shotgun (WGS) entry which is preliminary data.</text>
</comment>
<feature type="transmembrane region" description="Helical" evidence="1">
    <location>
        <begin position="56"/>
        <end position="81"/>
    </location>
</feature>
<feature type="transmembrane region" description="Helical" evidence="1">
    <location>
        <begin position="102"/>
        <end position="130"/>
    </location>
</feature>
<name>A0A545SNL2_9RHOB</name>
<organism evidence="2 3">
    <name type="scientific">Aliiroseovarius halocynthiae</name>
    <dbReference type="NCBI Taxonomy" id="985055"/>
    <lineage>
        <taxon>Bacteria</taxon>
        <taxon>Pseudomonadati</taxon>
        <taxon>Pseudomonadota</taxon>
        <taxon>Alphaproteobacteria</taxon>
        <taxon>Rhodobacterales</taxon>
        <taxon>Paracoccaceae</taxon>
        <taxon>Aliiroseovarius</taxon>
    </lineage>
</organism>
<reference evidence="2 3" key="1">
    <citation type="submission" date="2019-06" db="EMBL/GenBank/DDBJ databases">
        <title>A novel species of marine bacteria.</title>
        <authorList>
            <person name="Wang Y."/>
        </authorList>
    </citation>
    <scope>NUCLEOTIDE SEQUENCE [LARGE SCALE GENOMIC DNA]</scope>
    <source>
        <strain evidence="2 3">MA1-10</strain>
    </source>
</reference>
<keyword evidence="1" id="KW-1133">Transmembrane helix</keyword>
<proteinExistence type="predicted"/>
<keyword evidence="1" id="KW-0472">Membrane</keyword>
<feature type="transmembrane region" description="Helical" evidence="1">
    <location>
        <begin position="195"/>
        <end position="228"/>
    </location>
</feature>
<gene>
    <name evidence="2" type="ORF">FIL88_12685</name>
</gene>
<evidence type="ECO:0000313" key="2">
    <source>
        <dbReference type="EMBL" id="TQV66578.1"/>
    </source>
</evidence>
<keyword evidence="1" id="KW-0812">Transmembrane</keyword>
<dbReference type="AlphaFoldDB" id="A0A545SNL2"/>
<dbReference type="RefSeq" id="WP_142854243.1">
    <property type="nucleotide sequence ID" value="NZ_FXWW01000005.1"/>
</dbReference>
<keyword evidence="3" id="KW-1185">Reference proteome</keyword>
<feature type="transmembrane region" description="Helical" evidence="1">
    <location>
        <begin position="142"/>
        <end position="163"/>
    </location>
</feature>
<evidence type="ECO:0008006" key="4">
    <source>
        <dbReference type="Google" id="ProtNLM"/>
    </source>
</evidence>
<feature type="transmembrane region" description="Helical" evidence="1">
    <location>
        <begin position="234"/>
        <end position="254"/>
    </location>
</feature>
<accession>A0A545SNL2</accession>
<evidence type="ECO:0000313" key="3">
    <source>
        <dbReference type="Proteomes" id="UP000315816"/>
    </source>
</evidence>
<dbReference type="EMBL" id="VICH01000009">
    <property type="protein sequence ID" value="TQV66578.1"/>
    <property type="molecule type" value="Genomic_DNA"/>
</dbReference>